<gene>
    <name evidence="12" type="ORF">CFF01_15470</name>
</gene>
<dbReference type="Gene3D" id="3.50.30.30">
    <property type="match status" value="1"/>
</dbReference>
<dbReference type="PROSITE" id="PS00137">
    <property type="entry name" value="SUBTILASE_HIS"/>
    <property type="match status" value="1"/>
</dbReference>
<evidence type="ECO:0000256" key="5">
    <source>
        <dbReference type="ARBA" id="ARBA00023180"/>
    </source>
</evidence>
<feature type="chain" id="PRO_5042156558" evidence="9">
    <location>
        <begin position="23"/>
        <end position="1707"/>
    </location>
</feature>
<dbReference type="GO" id="GO:0006508">
    <property type="term" value="P:proteolysis"/>
    <property type="evidence" value="ECO:0007669"/>
    <property type="project" value="UniProtKB-KW"/>
</dbReference>
<dbReference type="PRINTS" id="PR00723">
    <property type="entry name" value="SUBTILISIN"/>
</dbReference>
<keyword evidence="2 7" id="KW-0645">Protease</keyword>
<evidence type="ECO:0000256" key="3">
    <source>
        <dbReference type="ARBA" id="ARBA00022801"/>
    </source>
</evidence>
<comment type="similarity">
    <text evidence="1 7 8">Belongs to the peptidase S8 family.</text>
</comment>
<dbReference type="Gene3D" id="3.40.50.200">
    <property type="entry name" value="Peptidase S8/S53 domain"/>
    <property type="match status" value="1"/>
</dbReference>
<dbReference type="InterPro" id="IPR020008">
    <property type="entry name" value="GlyGly_CTERM"/>
</dbReference>
<dbReference type="PANTHER" id="PTHR10795">
    <property type="entry name" value="PROPROTEIN CONVERTASE SUBTILISIN/KEXIN"/>
    <property type="match status" value="1"/>
</dbReference>
<feature type="active site" description="Charge relay system" evidence="6 7">
    <location>
        <position position="313"/>
    </location>
</feature>
<dbReference type="Pfam" id="PF05922">
    <property type="entry name" value="Inhibitor_I9"/>
    <property type="match status" value="1"/>
</dbReference>
<evidence type="ECO:0000259" key="11">
    <source>
        <dbReference type="Pfam" id="PF05922"/>
    </source>
</evidence>
<feature type="active site" description="Charge relay system" evidence="6 7">
    <location>
        <position position="692"/>
    </location>
</feature>
<evidence type="ECO:0000256" key="6">
    <source>
        <dbReference type="PIRSR" id="PIRSR615500-1"/>
    </source>
</evidence>
<dbReference type="InterPro" id="IPR022398">
    <property type="entry name" value="Peptidase_S8_His-AS"/>
</dbReference>
<dbReference type="SUPFAM" id="SSF52743">
    <property type="entry name" value="Subtilisin-like"/>
    <property type="match status" value="1"/>
</dbReference>
<dbReference type="PROSITE" id="PS00138">
    <property type="entry name" value="SUBTILASE_SER"/>
    <property type="match status" value="1"/>
</dbReference>
<feature type="domain" description="Inhibitor I9" evidence="11">
    <location>
        <begin position="85"/>
        <end position="199"/>
    </location>
</feature>
<dbReference type="RefSeq" id="WP_088905393.1">
    <property type="nucleotide sequence ID" value="NZ_CP022272.1"/>
</dbReference>
<dbReference type="InterPro" id="IPR010259">
    <property type="entry name" value="S8pro/Inhibitor_I9"/>
</dbReference>
<evidence type="ECO:0000256" key="8">
    <source>
        <dbReference type="RuleBase" id="RU003355"/>
    </source>
</evidence>
<evidence type="ECO:0000256" key="7">
    <source>
        <dbReference type="PROSITE-ProRule" id="PRU01240"/>
    </source>
</evidence>
<evidence type="ECO:0000313" key="13">
    <source>
        <dbReference type="Proteomes" id="UP000198233"/>
    </source>
</evidence>
<dbReference type="InterPro" id="IPR034197">
    <property type="entry name" value="Peptidases_S8_3"/>
</dbReference>
<dbReference type="Gene3D" id="2.60.40.10">
    <property type="entry name" value="Immunoglobulins"/>
    <property type="match status" value="1"/>
</dbReference>
<dbReference type="KEGG" id="smav:CFF01_15470"/>
<dbReference type="InterPro" id="IPR023827">
    <property type="entry name" value="Peptidase_S8_Asp-AS"/>
</dbReference>
<keyword evidence="9" id="KW-0732">Signal</keyword>
<dbReference type="EMBL" id="CP022272">
    <property type="protein sequence ID" value="ASJ97876.1"/>
    <property type="molecule type" value="Genomic_DNA"/>
</dbReference>
<sequence length="1707" mass="184410">MRVKTLVTAVAAALYSAGMVQAAAVSPGKVERLEPLKITAEQAKQLNAASAQQVNLLQNDGLNVQIARQSDKFVVEEGLTGEHVYIVRLHQKPLAQAGANLLAQGGSERNTVKTKPGEAKLFVAGQPVNREIKQYRDQLLSKQQAVIAELSATLGDRSVRQQFTNAVNGFSMAMTQEEAQRVSQQANVASVRRSKTYDLLSDVGPELIGADKIWTGTVTDSLPYKGENVIVGIIDTGVNTDHRSFADVGDDGYDHQNPWGAGQYVGDCLKEGFEGLCNDKLIGVRSYPVITDFFTSGEYGDTRPAVGEDYQGHGSHVASTAAGNVLLDVDFVNPAPGAVNDGSVVKEALFPRMSGVAPHANIISYQVCHPSNEINRGCPGEALIAGIEDAISDGVDVINFSIGGQDSHPWSDDVELAFLSAREAGISVAAAAGNSGQPQGYQEYFGAIDHASPWLMNVAASTHSREILVETKLVDPVGGSEMPRWSEIVGGAVNTSSVTGLVVKASDYGDEYCGEPFPAGTFDLTDAGGNPSDVIVVCKRNNLNDPNGIARNAKADNIKAGGADGMIMYNYANADAIVKTAAYSVPSIHITKQEWDGRWDNGMSGYGLSDWLAKGSDHVLTISETLIDRDLDPERADWLAAFSSRGPSPSTPEALIPAVAAPGVNIYAAFADEHPFVSGGASGDFAFLSGTSMASPHVAGAMALLKQAKPSWSATEIQSALAMTAENKVQYRRLNDENGDVVLASTYRAGTGRINVANAAKAGFIMDETVDNFKAADPQNGGAVHKLNIPQLVNFECKPQCQWIRTIKATTAGSWSVTHDDVINWAFDSRSQMSQNGVSIKVTPSEFTLEAGETLDIVVEASIMDTQDWFSNAEVELHSNLIFTETSGAASEAHWPVVFKYDKNGMPGRLAATAHRNDGNAIIKGISLPEGDNIQGRIFTPVKADVKTITLPKDNDASFPWSSNADQSVPMEERLDEATHVEMIQVPANARRLMVETFGTTESELEGSLDKGNLLVYVGKDYNGNGKADPFEELLCVSNHIQYNNFCNINQPEEGQYWALFYNPRKGAAQNNYYDAMEETFEFATTVVTDDVAANMSLEVPASNGQDPVDIQVNWNIPEMVEGDVYYSLIDFGSSEINAGNIGKVAFKLERGIDDVHLDVPQTGAHLGEQVPFTFEVQPNDSGADRAFTISADIPAGLSLNAEDVLTSSKEIVTDITVEDGKLTISGIQPNTADVEASYNITTNLEDAMCRTPNFGNSNPGGYVDLEEFRIYPLFSGFAPVEYDANGRAINGKDNNILYRKGIALPIDMIFSGRYDSFHLYNNSENLNVGKQNALDIHAHGIVSLWEGQPFFFPYHDIFPYNSFPYESIGMMWRGFEVLDPNAPKAILSAPLVNNWSERSGISIAVTQTGWGILEYDNARTYLPAGRDANRVYQWQELDDRFDFELIFNVNTRHGDGEYEMMMAYDNLDFGSQDGRGSVGLQGFRGALYQYGPLEKLLGEQFSYGELDKKLSDGLVICYDYVGPESSQFEVTAWTRVKDNAAGQDLTVNAVSQVEGMADINMSHTVSVASNISLGSIADQSVAENTSLEGITVMYADEQNSVNQITVTGEHITAVVDGHTSGSEITITPEENFYGEVEVTVTVSDVENPSDAASTSFMLTVVSDGVEPQPEPEVQPEVEESSDDGGALGFGALMLLVFAGLRRKVAR</sequence>
<organism evidence="12 13">
    <name type="scientific">Shewanella marisflavi</name>
    <dbReference type="NCBI Taxonomy" id="260364"/>
    <lineage>
        <taxon>Bacteria</taxon>
        <taxon>Pseudomonadati</taxon>
        <taxon>Pseudomonadota</taxon>
        <taxon>Gammaproteobacteria</taxon>
        <taxon>Alteromonadales</taxon>
        <taxon>Shewanellaceae</taxon>
        <taxon>Shewanella</taxon>
    </lineage>
</organism>
<reference evidence="12 13" key="1">
    <citation type="submission" date="2017-06" db="EMBL/GenBank/DDBJ databases">
        <title>Complete genome sequence of Shewanella marisflavi EP1 associated with anaerobic 2,4-dinitrotoluene reduction and salt tolerance.</title>
        <authorList>
            <person name="Huang J."/>
        </authorList>
    </citation>
    <scope>NUCLEOTIDE SEQUENCE [LARGE SCALE GENOMIC DNA]</scope>
    <source>
        <strain evidence="12 13">EP1</strain>
    </source>
</reference>
<dbReference type="InterPro" id="IPR013783">
    <property type="entry name" value="Ig-like_fold"/>
</dbReference>
<keyword evidence="3 7" id="KW-0378">Hydrolase</keyword>
<evidence type="ECO:0000256" key="1">
    <source>
        <dbReference type="ARBA" id="ARBA00011073"/>
    </source>
</evidence>
<accession>A0AAC9U3S0</accession>
<dbReference type="InterPro" id="IPR017311">
    <property type="entry name" value="Sama-2696"/>
</dbReference>
<keyword evidence="5" id="KW-0325">Glycoprotein</keyword>
<dbReference type="InterPro" id="IPR015500">
    <property type="entry name" value="Peptidase_S8_subtilisin-rel"/>
</dbReference>
<dbReference type="Proteomes" id="UP000198233">
    <property type="component" value="Chromosome"/>
</dbReference>
<evidence type="ECO:0000259" key="10">
    <source>
        <dbReference type="Pfam" id="PF00082"/>
    </source>
</evidence>
<evidence type="ECO:0000256" key="4">
    <source>
        <dbReference type="ARBA" id="ARBA00022825"/>
    </source>
</evidence>
<feature type="signal peptide" evidence="9">
    <location>
        <begin position="1"/>
        <end position="22"/>
    </location>
</feature>
<name>A0AAC9U3S0_9GAMM</name>
<evidence type="ECO:0000256" key="9">
    <source>
        <dbReference type="SAM" id="SignalP"/>
    </source>
</evidence>
<keyword evidence="4 7" id="KW-0720">Serine protease</keyword>
<feature type="domain" description="Peptidase S8/S53" evidence="10">
    <location>
        <begin position="226"/>
        <end position="736"/>
    </location>
</feature>
<dbReference type="CDD" id="cd02120">
    <property type="entry name" value="PA_subtilisin_like"/>
    <property type="match status" value="1"/>
</dbReference>
<dbReference type="InterPro" id="IPR037045">
    <property type="entry name" value="S8pro/Inhibitor_I9_sf"/>
</dbReference>
<dbReference type="NCBIfam" id="TIGR03501">
    <property type="entry name" value="GlyGly_CTERM"/>
    <property type="match status" value="1"/>
</dbReference>
<protein>
    <submittedName>
        <fullName evidence="12">Peptidase S8</fullName>
    </submittedName>
</protein>
<proteinExistence type="inferred from homology"/>
<evidence type="ECO:0000313" key="12">
    <source>
        <dbReference type="EMBL" id="ASJ97876.1"/>
    </source>
</evidence>
<dbReference type="InterPro" id="IPR000209">
    <property type="entry name" value="Peptidase_S8/S53_dom"/>
</dbReference>
<dbReference type="PROSITE" id="PS00136">
    <property type="entry name" value="SUBTILASE_ASP"/>
    <property type="match status" value="1"/>
</dbReference>
<dbReference type="InterPro" id="IPR045051">
    <property type="entry name" value="SBT"/>
</dbReference>
<dbReference type="CDD" id="cd04852">
    <property type="entry name" value="Peptidases_S8_3"/>
    <property type="match status" value="1"/>
</dbReference>
<dbReference type="InterPro" id="IPR036852">
    <property type="entry name" value="Peptidase_S8/S53_dom_sf"/>
</dbReference>
<dbReference type="PROSITE" id="PS51892">
    <property type="entry name" value="SUBTILASE"/>
    <property type="match status" value="1"/>
</dbReference>
<evidence type="ECO:0000256" key="2">
    <source>
        <dbReference type="ARBA" id="ARBA00022670"/>
    </source>
</evidence>
<dbReference type="Pfam" id="PF00082">
    <property type="entry name" value="Peptidase_S8"/>
    <property type="match status" value="1"/>
</dbReference>
<dbReference type="Gene3D" id="3.30.70.80">
    <property type="entry name" value="Peptidase S8 propeptide/proteinase inhibitor I9"/>
    <property type="match status" value="1"/>
</dbReference>
<dbReference type="GO" id="GO:0004252">
    <property type="term" value="F:serine-type endopeptidase activity"/>
    <property type="evidence" value="ECO:0007669"/>
    <property type="project" value="UniProtKB-UniRule"/>
</dbReference>
<dbReference type="PIRSF" id="PIRSF037895">
    <property type="entry name" value="Subtilisin_rel_Sama_2696"/>
    <property type="match status" value="1"/>
</dbReference>
<dbReference type="InterPro" id="IPR023828">
    <property type="entry name" value="Peptidase_S8_Ser-AS"/>
</dbReference>
<feature type="active site" description="Charge relay system" evidence="6 7">
    <location>
        <position position="235"/>
    </location>
</feature>